<evidence type="ECO:0000313" key="3">
    <source>
        <dbReference type="Proteomes" id="UP001190926"/>
    </source>
</evidence>
<feature type="region of interest" description="Disordered" evidence="1">
    <location>
        <begin position="1"/>
        <end position="23"/>
    </location>
</feature>
<organism evidence="2 3">
    <name type="scientific">Perilla frutescens var. hirtella</name>
    <name type="common">Perilla citriodora</name>
    <name type="synonym">Perilla setoyensis</name>
    <dbReference type="NCBI Taxonomy" id="608512"/>
    <lineage>
        <taxon>Eukaryota</taxon>
        <taxon>Viridiplantae</taxon>
        <taxon>Streptophyta</taxon>
        <taxon>Embryophyta</taxon>
        <taxon>Tracheophyta</taxon>
        <taxon>Spermatophyta</taxon>
        <taxon>Magnoliopsida</taxon>
        <taxon>eudicotyledons</taxon>
        <taxon>Gunneridae</taxon>
        <taxon>Pentapetalae</taxon>
        <taxon>asterids</taxon>
        <taxon>lamiids</taxon>
        <taxon>Lamiales</taxon>
        <taxon>Lamiaceae</taxon>
        <taxon>Nepetoideae</taxon>
        <taxon>Elsholtzieae</taxon>
        <taxon>Perilla</taxon>
    </lineage>
</organism>
<reference evidence="2 3" key="1">
    <citation type="journal article" date="2021" name="Nat. Commun.">
        <title>Incipient diploidization of the medicinal plant Perilla within 10,000 years.</title>
        <authorList>
            <person name="Zhang Y."/>
            <person name="Shen Q."/>
            <person name="Leng L."/>
            <person name="Zhang D."/>
            <person name="Chen S."/>
            <person name="Shi Y."/>
            <person name="Ning Z."/>
            <person name="Chen S."/>
        </authorList>
    </citation>
    <scope>NUCLEOTIDE SEQUENCE [LARGE SCALE GENOMIC DNA]</scope>
    <source>
        <strain evidence="3">cv. PC099</strain>
    </source>
</reference>
<name>A0AAD4NZE4_PERFH</name>
<sequence length="102" mass="11065">MVNADRLGNPPPPSSGEAAANAPLNYDERINVGKIKDEGARPPPAFRCVSNLGVCGKTFSEERCIQLCNNYYSGQHPSPKCAQFPGTTDAFCFCEHDCRNNS</sequence>
<evidence type="ECO:0000313" key="2">
    <source>
        <dbReference type="EMBL" id="KAH6820465.1"/>
    </source>
</evidence>
<protein>
    <submittedName>
        <fullName evidence="2">Uncharacterized protein</fullName>
    </submittedName>
</protein>
<keyword evidence="3" id="KW-1185">Reference proteome</keyword>
<gene>
    <name evidence="2" type="ORF">C2S53_002623</name>
</gene>
<evidence type="ECO:0000256" key="1">
    <source>
        <dbReference type="SAM" id="MobiDB-lite"/>
    </source>
</evidence>
<dbReference type="EMBL" id="SDAM02003674">
    <property type="protein sequence ID" value="KAH6820465.1"/>
    <property type="molecule type" value="Genomic_DNA"/>
</dbReference>
<accession>A0AAD4NZE4</accession>
<dbReference type="AlphaFoldDB" id="A0AAD4NZE4"/>
<dbReference type="Proteomes" id="UP001190926">
    <property type="component" value="Unassembled WGS sequence"/>
</dbReference>
<proteinExistence type="predicted"/>
<comment type="caution">
    <text evidence="2">The sequence shown here is derived from an EMBL/GenBank/DDBJ whole genome shotgun (WGS) entry which is preliminary data.</text>
</comment>